<dbReference type="InterPro" id="IPR011613">
    <property type="entry name" value="GH15-like"/>
</dbReference>
<reference evidence="3 4" key="1">
    <citation type="submission" date="2018-09" db="EMBL/GenBank/DDBJ databases">
        <authorList>
            <person name="Grouzdev D.S."/>
            <person name="Krutkina M.S."/>
        </authorList>
    </citation>
    <scope>NUCLEOTIDE SEQUENCE [LARGE SCALE GENOMIC DNA]</scope>
    <source>
        <strain evidence="3 4">RmlP001</strain>
    </source>
</reference>
<name>A0A4Q2R8I6_9HYPH</name>
<dbReference type="GO" id="GO:0004553">
    <property type="term" value="F:hydrolase activity, hydrolyzing O-glycosyl compounds"/>
    <property type="evidence" value="ECO:0007669"/>
    <property type="project" value="UniProtKB-ARBA"/>
</dbReference>
<dbReference type="Pfam" id="PF00723">
    <property type="entry name" value="Glyco_hydro_15"/>
    <property type="match status" value="1"/>
</dbReference>
<dbReference type="InterPro" id="IPR045582">
    <property type="entry name" value="Trehalase-like_N"/>
</dbReference>
<dbReference type="GO" id="GO:0005975">
    <property type="term" value="P:carbohydrate metabolic process"/>
    <property type="evidence" value="ECO:0007669"/>
    <property type="project" value="InterPro"/>
</dbReference>
<evidence type="ECO:0000313" key="3">
    <source>
        <dbReference type="EMBL" id="RYB03029.1"/>
    </source>
</evidence>
<organism evidence="3 4">
    <name type="scientific">Lichenibacterium ramalinae</name>
    <dbReference type="NCBI Taxonomy" id="2316527"/>
    <lineage>
        <taxon>Bacteria</taxon>
        <taxon>Pseudomonadati</taxon>
        <taxon>Pseudomonadota</taxon>
        <taxon>Alphaproteobacteria</taxon>
        <taxon>Hyphomicrobiales</taxon>
        <taxon>Lichenihabitantaceae</taxon>
        <taxon>Lichenibacterium</taxon>
    </lineage>
</organism>
<evidence type="ECO:0000259" key="2">
    <source>
        <dbReference type="Pfam" id="PF19291"/>
    </source>
</evidence>
<sequence>MTAPRNMDYALIGNSHVAAMIDTNARIVWWCAPRFDSDPVFSKLLAGDEEKGFTDVVLADQVSASAAYLRNTAIVETVLTDADGGVVRVTDFAPHFKQYERIFRPAQIVRRIEPLAGLPRIAIRVRPTYDYGCPVTERALGSNHIRYSGGEHVMRLSTDAPLSYIEQETSFALTRPLTLIFGPDEPFRSSLENTGREFLERTRDFWLDWTRYLALPFEWQAAVARAAITLKLCAYEETGAIIAAHTTSLPESEGSSRNWDYRYCWVRDAFFVVHALNRLGATQTMESYINYTTNIAFDQAPHLKPVHSIIPGTPLPERIAPNLRGFRNHAPVRVGNDAVNQVQHDGYGSVVMAASQMFVDERLPKMGDEALFRRLEMLGRQAARYAFAPDAGLWEFRGRQHTHTYSAVLCWAACDRLGRIARRMGLAPETAAWGAEAARIKERILAESWSEERQAIVGAWGLPQLDASVLLLPEIGFIDAQDPRFIATLERIGEELMRDGRVMRYTVADDFGFPDTAFLVCNFWYIDALAQVGRVEEARERFDDVLNHRNAFGILSEDLHAATGELWGNFPQTYSMAGIINSAMRLSQSWEDRW</sequence>
<dbReference type="InterPro" id="IPR012341">
    <property type="entry name" value="6hp_glycosidase-like_sf"/>
</dbReference>
<reference evidence="3 4" key="2">
    <citation type="submission" date="2019-02" db="EMBL/GenBank/DDBJ databases">
        <title>'Lichenibacterium ramalinii' gen. nov. sp. nov., 'Lichenibacterium minor' gen. nov. sp. nov.</title>
        <authorList>
            <person name="Pankratov T."/>
        </authorList>
    </citation>
    <scope>NUCLEOTIDE SEQUENCE [LARGE SCALE GENOMIC DNA]</scope>
    <source>
        <strain evidence="3 4">RmlP001</strain>
    </source>
</reference>
<keyword evidence="4" id="KW-1185">Reference proteome</keyword>
<dbReference type="AlphaFoldDB" id="A0A4Q2R8I6"/>
<dbReference type="Gene3D" id="1.50.10.10">
    <property type="match status" value="1"/>
</dbReference>
<gene>
    <name evidence="3" type="ORF">D3272_18315</name>
</gene>
<keyword evidence="3" id="KW-0378">Hydrolase</keyword>
<protein>
    <submittedName>
        <fullName evidence="3">Glycoside hydrolase family 15 protein</fullName>
    </submittedName>
</protein>
<comment type="caution">
    <text evidence="3">The sequence shown here is derived from an EMBL/GenBank/DDBJ whole genome shotgun (WGS) entry which is preliminary data.</text>
</comment>
<dbReference type="OrthoDB" id="3902805at2"/>
<dbReference type="SUPFAM" id="SSF48208">
    <property type="entry name" value="Six-hairpin glycosidases"/>
    <property type="match status" value="1"/>
</dbReference>
<evidence type="ECO:0000313" key="4">
    <source>
        <dbReference type="Proteomes" id="UP000289411"/>
    </source>
</evidence>
<evidence type="ECO:0000259" key="1">
    <source>
        <dbReference type="Pfam" id="PF00723"/>
    </source>
</evidence>
<feature type="domain" description="Trehalase-like N-terminal" evidence="2">
    <location>
        <begin position="9"/>
        <end position="156"/>
    </location>
</feature>
<accession>A0A4Q2R8I6</accession>
<dbReference type="Pfam" id="PF19291">
    <property type="entry name" value="TREH_N"/>
    <property type="match status" value="1"/>
</dbReference>
<proteinExistence type="predicted"/>
<dbReference type="PANTHER" id="PTHR31616">
    <property type="entry name" value="TREHALASE"/>
    <property type="match status" value="1"/>
</dbReference>
<dbReference type="PANTHER" id="PTHR31616:SF0">
    <property type="entry name" value="GLUCAN 1,4-ALPHA-GLUCOSIDASE"/>
    <property type="match status" value="1"/>
</dbReference>
<dbReference type="InterPro" id="IPR008928">
    <property type="entry name" value="6-hairpin_glycosidase_sf"/>
</dbReference>
<dbReference type="RefSeq" id="WP_129220664.1">
    <property type="nucleotide sequence ID" value="NZ_QYBC01000016.1"/>
</dbReference>
<dbReference type="EMBL" id="QYBC01000016">
    <property type="protein sequence ID" value="RYB03029.1"/>
    <property type="molecule type" value="Genomic_DNA"/>
</dbReference>
<dbReference type="Proteomes" id="UP000289411">
    <property type="component" value="Unassembled WGS sequence"/>
</dbReference>
<feature type="domain" description="GH15-like" evidence="1">
    <location>
        <begin position="222"/>
        <end position="582"/>
    </location>
</feature>